<keyword evidence="2" id="KW-1185">Reference proteome</keyword>
<proteinExistence type="predicted"/>
<evidence type="ECO:0000313" key="1">
    <source>
        <dbReference type="EMBL" id="KAK0496678.1"/>
    </source>
</evidence>
<accession>A0AA39UPA8</accession>
<sequence>MLLFSVLSSLCSTSYTPPGLPKQSEQSLQTPNCLDACRLVLAQVGPYLVSFGPFTRKHSIFSDIQDPVHTRPGALAGAVEASAKNHISHEGQYRRDAHL</sequence>
<protein>
    <submittedName>
        <fullName evidence="1">Uncharacterized protein</fullName>
    </submittedName>
</protein>
<evidence type="ECO:0000313" key="2">
    <source>
        <dbReference type="Proteomes" id="UP001175228"/>
    </source>
</evidence>
<dbReference type="Proteomes" id="UP001175228">
    <property type="component" value="Unassembled WGS sequence"/>
</dbReference>
<organism evidence="1 2">
    <name type="scientific">Armillaria luteobubalina</name>
    <dbReference type="NCBI Taxonomy" id="153913"/>
    <lineage>
        <taxon>Eukaryota</taxon>
        <taxon>Fungi</taxon>
        <taxon>Dikarya</taxon>
        <taxon>Basidiomycota</taxon>
        <taxon>Agaricomycotina</taxon>
        <taxon>Agaricomycetes</taxon>
        <taxon>Agaricomycetidae</taxon>
        <taxon>Agaricales</taxon>
        <taxon>Marasmiineae</taxon>
        <taxon>Physalacriaceae</taxon>
        <taxon>Armillaria</taxon>
    </lineage>
</organism>
<comment type="caution">
    <text evidence="1">The sequence shown here is derived from an EMBL/GenBank/DDBJ whole genome shotgun (WGS) entry which is preliminary data.</text>
</comment>
<name>A0AA39UPA8_9AGAR</name>
<reference evidence="1" key="1">
    <citation type="submission" date="2023-06" db="EMBL/GenBank/DDBJ databases">
        <authorList>
            <consortium name="Lawrence Berkeley National Laboratory"/>
            <person name="Ahrendt S."/>
            <person name="Sahu N."/>
            <person name="Indic B."/>
            <person name="Wong-Bajracharya J."/>
            <person name="Merenyi Z."/>
            <person name="Ke H.-M."/>
            <person name="Monk M."/>
            <person name="Kocsube S."/>
            <person name="Drula E."/>
            <person name="Lipzen A."/>
            <person name="Balint B."/>
            <person name="Henrissat B."/>
            <person name="Andreopoulos B."/>
            <person name="Martin F.M."/>
            <person name="Harder C.B."/>
            <person name="Rigling D."/>
            <person name="Ford K.L."/>
            <person name="Foster G.D."/>
            <person name="Pangilinan J."/>
            <person name="Papanicolaou A."/>
            <person name="Barry K."/>
            <person name="LaButti K."/>
            <person name="Viragh M."/>
            <person name="Koriabine M."/>
            <person name="Yan M."/>
            <person name="Riley R."/>
            <person name="Champramary S."/>
            <person name="Plett K.L."/>
            <person name="Tsai I.J."/>
            <person name="Slot J."/>
            <person name="Sipos G."/>
            <person name="Plett J."/>
            <person name="Nagy L.G."/>
            <person name="Grigoriev I.V."/>
        </authorList>
    </citation>
    <scope>NUCLEOTIDE SEQUENCE</scope>
    <source>
        <strain evidence="1">HWK02</strain>
    </source>
</reference>
<dbReference type="AlphaFoldDB" id="A0AA39UPA8"/>
<dbReference type="EMBL" id="JAUEPU010000014">
    <property type="protein sequence ID" value="KAK0496678.1"/>
    <property type="molecule type" value="Genomic_DNA"/>
</dbReference>
<gene>
    <name evidence="1" type="ORF">EDD18DRAFT_172284</name>
</gene>